<accession>A0AAW4PNF5</accession>
<dbReference type="EMBL" id="RKLR01000003">
    <property type="protein sequence ID" value="MBX0323138.1"/>
    <property type="molecule type" value="Genomic_DNA"/>
</dbReference>
<evidence type="ECO:0000259" key="1">
    <source>
        <dbReference type="Pfam" id="PF18545"/>
    </source>
</evidence>
<comment type="caution">
    <text evidence="2">The sequence shown here is derived from an EMBL/GenBank/DDBJ whole genome shotgun (WGS) entry which is preliminary data.</text>
</comment>
<proteinExistence type="predicted"/>
<organism evidence="2 3">
    <name type="scientific">Haloarcula rubra</name>
    <dbReference type="NCBI Taxonomy" id="2487747"/>
    <lineage>
        <taxon>Archaea</taxon>
        <taxon>Methanobacteriati</taxon>
        <taxon>Methanobacteriota</taxon>
        <taxon>Stenosarchaea group</taxon>
        <taxon>Halobacteria</taxon>
        <taxon>Halobacteriales</taxon>
        <taxon>Haloarculaceae</taxon>
        <taxon>Haloarcula</taxon>
    </lineage>
</organism>
<dbReference type="RefSeq" id="WP_220618119.1">
    <property type="nucleotide sequence ID" value="NZ_RKLR01000003.1"/>
</dbReference>
<protein>
    <recommendedName>
        <fullName evidence="1">Halobacterial output domain-containing protein</fullName>
    </recommendedName>
</protein>
<feature type="domain" description="Halobacterial output" evidence="1">
    <location>
        <begin position="22"/>
        <end position="90"/>
    </location>
</feature>
<keyword evidence="3" id="KW-1185">Reference proteome</keyword>
<sequence length="92" mass="9738">MDRQPTYDPTTDTYLTTFSPTDTAASIAVVAALTDVRHCSTTDLEPLYDGLDTDALDALVDGAGPSLEVRFSVDGFGVLVTSTGRIEVTPPE</sequence>
<gene>
    <name evidence="2" type="ORF">EGH21_08870</name>
</gene>
<name>A0AAW4PNF5_9EURY</name>
<dbReference type="Pfam" id="PF18545">
    <property type="entry name" value="HalOD1"/>
    <property type="match status" value="1"/>
</dbReference>
<evidence type="ECO:0000313" key="3">
    <source>
        <dbReference type="Proteomes" id="UP001430377"/>
    </source>
</evidence>
<dbReference type="Proteomes" id="UP001430377">
    <property type="component" value="Unassembled WGS sequence"/>
</dbReference>
<reference evidence="2 3" key="1">
    <citation type="submission" date="2021-06" db="EMBL/GenBank/DDBJ databases">
        <title>Halomicroarcula sp. a new haloarchaeum isolated from saline soil.</title>
        <authorList>
            <person name="Duran-Viseras A."/>
            <person name="Sanchez-Porro C."/>
            <person name="Ventosa A."/>
        </authorList>
    </citation>
    <scope>NUCLEOTIDE SEQUENCE [LARGE SCALE GENOMIC DNA]</scope>
    <source>
        <strain evidence="2 3">F13</strain>
    </source>
</reference>
<evidence type="ECO:0000313" key="2">
    <source>
        <dbReference type="EMBL" id="MBX0323138.1"/>
    </source>
</evidence>
<dbReference type="InterPro" id="IPR040624">
    <property type="entry name" value="HalOD1"/>
</dbReference>
<dbReference type="AlphaFoldDB" id="A0AAW4PNF5"/>